<comment type="pathway">
    <text evidence="2 8">Carbohydrate metabolism; hexose metabolism.</text>
</comment>
<protein>
    <recommendedName>
        <fullName evidence="5 8">Aldose 1-epimerase</fullName>
        <ecNumber evidence="4 8">5.1.3.3</ecNumber>
    </recommendedName>
</protein>
<dbReference type="PROSITE" id="PS00545">
    <property type="entry name" value="ALDOSE_1_EPIMERASE"/>
    <property type="match status" value="1"/>
</dbReference>
<accession>A0ABR7GGB5</accession>
<keyword evidence="6 8" id="KW-0413">Isomerase</keyword>
<dbReference type="InterPro" id="IPR015443">
    <property type="entry name" value="Aldose_1-epimerase"/>
</dbReference>
<evidence type="ECO:0000256" key="7">
    <source>
        <dbReference type="ARBA" id="ARBA00023277"/>
    </source>
</evidence>
<proteinExistence type="inferred from homology"/>
<dbReference type="InterPro" id="IPR047215">
    <property type="entry name" value="Galactose_mutarotase-like"/>
</dbReference>
<dbReference type="SUPFAM" id="SSF74650">
    <property type="entry name" value="Galactose mutarotase-like"/>
    <property type="match status" value="1"/>
</dbReference>
<evidence type="ECO:0000256" key="8">
    <source>
        <dbReference type="PIRNR" id="PIRNR005096"/>
    </source>
</evidence>
<evidence type="ECO:0000256" key="4">
    <source>
        <dbReference type="ARBA" id="ARBA00013185"/>
    </source>
</evidence>
<dbReference type="Proteomes" id="UP000643810">
    <property type="component" value="Unassembled WGS sequence"/>
</dbReference>
<dbReference type="PANTHER" id="PTHR10091:SF0">
    <property type="entry name" value="GALACTOSE MUTAROTASE"/>
    <property type="match status" value="1"/>
</dbReference>
<dbReference type="RefSeq" id="WP_118281404.1">
    <property type="nucleotide sequence ID" value="NZ_JACOPG010000003.1"/>
</dbReference>
<reference evidence="9 10" key="1">
    <citation type="submission" date="2020-08" db="EMBL/GenBank/DDBJ databases">
        <title>Genome public.</title>
        <authorList>
            <person name="Liu C."/>
            <person name="Sun Q."/>
        </authorList>
    </citation>
    <scope>NUCLEOTIDE SEQUENCE [LARGE SCALE GENOMIC DNA]</scope>
    <source>
        <strain evidence="9 10">NSJ-9</strain>
    </source>
</reference>
<evidence type="ECO:0000256" key="6">
    <source>
        <dbReference type="ARBA" id="ARBA00023235"/>
    </source>
</evidence>
<evidence type="ECO:0000313" key="10">
    <source>
        <dbReference type="Proteomes" id="UP000643810"/>
    </source>
</evidence>
<dbReference type="NCBIfam" id="NF008277">
    <property type="entry name" value="PRK11055.1"/>
    <property type="match status" value="1"/>
</dbReference>
<name>A0ABR7GGB5_9FIRM</name>
<dbReference type="CDD" id="cd09019">
    <property type="entry name" value="galactose_mutarotase_like"/>
    <property type="match status" value="1"/>
</dbReference>
<dbReference type="InterPro" id="IPR014718">
    <property type="entry name" value="GH-type_carb-bd"/>
</dbReference>
<evidence type="ECO:0000256" key="1">
    <source>
        <dbReference type="ARBA" id="ARBA00001614"/>
    </source>
</evidence>
<evidence type="ECO:0000256" key="2">
    <source>
        <dbReference type="ARBA" id="ARBA00005028"/>
    </source>
</evidence>
<dbReference type="InterPro" id="IPR018052">
    <property type="entry name" value="Ald1_epimerase_CS"/>
</dbReference>
<sequence>MEKHVWGQTPDGEDVVVYELTGTNGMRASVMNYGANLLTLFVPDKNRDCKDIVLGYEHLEDYFTNDAFFGCSVVPCGNRIGDAKFTLNGKTYELDKNDGVNNLHSGFHPLCRRIWDVDAVSENSITFSYKKKDMDMGFPGNATYTVTYTLTEDRELRLDYTGLSDADTIFNPTNHSYFNLAGHDAGLSAMEQKIWINASRFTQTDDASIPDGVLLDVAGTPMDFTTPKPMAPEMDDAYEQLAWAGGYDHNFVLDKPLGQMGIAASFYDPASGRKMEVYTDLPGMQLYGGNYINEGLVGKGGCTYGKRYGVAFETQYFPNAINIPSFPQPLEKAGETVKTSTVYKFTTV</sequence>
<evidence type="ECO:0000256" key="3">
    <source>
        <dbReference type="ARBA" id="ARBA00006206"/>
    </source>
</evidence>
<dbReference type="EC" id="5.1.3.3" evidence="4 8"/>
<dbReference type="InterPro" id="IPR011013">
    <property type="entry name" value="Gal_mutarotase_sf_dom"/>
</dbReference>
<dbReference type="EMBL" id="JACOPG010000003">
    <property type="protein sequence ID" value="MBC5686482.1"/>
    <property type="molecule type" value="Genomic_DNA"/>
</dbReference>
<organism evidence="9 10">
    <name type="scientific">Roseburia lenta</name>
    <dbReference type="NCBI Taxonomy" id="2763061"/>
    <lineage>
        <taxon>Bacteria</taxon>
        <taxon>Bacillati</taxon>
        <taxon>Bacillota</taxon>
        <taxon>Clostridia</taxon>
        <taxon>Lachnospirales</taxon>
        <taxon>Lachnospiraceae</taxon>
        <taxon>Roseburia</taxon>
    </lineage>
</organism>
<comment type="caution">
    <text evidence="9">The sequence shown here is derived from an EMBL/GenBank/DDBJ whole genome shotgun (WGS) entry which is preliminary data.</text>
</comment>
<evidence type="ECO:0000256" key="5">
    <source>
        <dbReference type="ARBA" id="ARBA00014165"/>
    </source>
</evidence>
<dbReference type="PIRSF" id="PIRSF005096">
    <property type="entry name" value="GALM"/>
    <property type="match status" value="1"/>
</dbReference>
<dbReference type="InterPro" id="IPR008183">
    <property type="entry name" value="Aldose_1/G6P_1-epimerase"/>
</dbReference>
<comment type="similarity">
    <text evidence="3 8">Belongs to the aldose epimerase family.</text>
</comment>
<comment type="catalytic activity">
    <reaction evidence="1 8">
        <text>alpha-D-glucose = beta-D-glucose</text>
        <dbReference type="Rhea" id="RHEA:10264"/>
        <dbReference type="ChEBI" id="CHEBI:15903"/>
        <dbReference type="ChEBI" id="CHEBI:17925"/>
        <dbReference type="EC" id="5.1.3.3"/>
    </reaction>
</comment>
<dbReference type="Gene3D" id="2.70.98.10">
    <property type="match status" value="1"/>
</dbReference>
<evidence type="ECO:0000313" key="9">
    <source>
        <dbReference type="EMBL" id="MBC5686482.1"/>
    </source>
</evidence>
<dbReference type="PANTHER" id="PTHR10091">
    <property type="entry name" value="ALDOSE-1-EPIMERASE"/>
    <property type="match status" value="1"/>
</dbReference>
<gene>
    <name evidence="9" type="ORF">H8R94_07715</name>
</gene>
<keyword evidence="7 8" id="KW-0119">Carbohydrate metabolism</keyword>
<dbReference type="Pfam" id="PF01263">
    <property type="entry name" value="Aldose_epim"/>
    <property type="match status" value="1"/>
</dbReference>
<keyword evidence="10" id="KW-1185">Reference proteome</keyword>